<dbReference type="InterPro" id="IPR008949">
    <property type="entry name" value="Isoprenoid_synthase_dom_sf"/>
</dbReference>
<name>A0A317MRP8_9GAMM</name>
<accession>A0A317MRP8</accession>
<comment type="caution">
    <text evidence="1">The sequence shown here is derived from an EMBL/GenBank/DDBJ whole genome shotgun (WGS) entry which is preliminary data.</text>
</comment>
<dbReference type="Gene3D" id="1.10.600.10">
    <property type="entry name" value="Farnesyl Diphosphate Synthase"/>
    <property type="match status" value="1"/>
</dbReference>
<gene>
    <name evidence="1" type="ORF">C7443_11022</name>
</gene>
<dbReference type="AlphaFoldDB" id="A0A317MRP8"/>
<sequence length="220" mass="23808">MSDATAFLNSLLPNPLQPWIPGAIRHAWQALDAERAAAPAATADPTPTPPFADVATLLIAARAPWTPYALRALACLGCDDELARGQATALASAAWLLAQLTELQSDCRHGIPWLALDEIARHRSSIAALGSGLVNPALMQANVDRARRLLRAGSPLARRLPARAGFLLRLALLAADERILRLRALDPSALQPFAARHWLRLGAQALWHGIRPQRETRTHP</sequence>
<dbReference type="Proteomes" id="UP000246569">
    <property type="component" value="Unassembled WGS sequence"/>
</dbReference>
<dbReference type="RefSeq" id="WP_110019535.1">
    <property type="nucleotide sequence ID" value="NZ_QGTJ01000010.1"/>
</dbReference>
<dbReference type="EMBL" id="QGTJ01000010">
    <property type="protein sequence ID" value="PWV59477.1"/>
    <property type="molecule type" value="Genomic_DNA"/>
</dbReference>
<evidence type="ECO:0008006" key="3">
    <source>
        <dbReference type="Google" id="ProtNLM"/>
    </source>
</evidence>
<dbReference type="SUPFAM" id="SSF48576">
    <property type="entry name" value="Terpenoid synthases"/>
    <property type="match status" value="1"/>
</dbReference>
<organism evidence="1 2">
    <name type="scientific">Plasticicumulans acidivorans</name>
    <dbReference type="NCBI Taxonomy" id="886464"/>
    <lineage>
        <taxon>Bacteria</taxon>
        <taxon>Pseudomonadati</taxon>
        <taxon>Pseudomonadota</taxon>
        <taxon>Gammaproteobacteria</taxon>
        <taxon>Candidatus Competibacteraceae</taxon>
        <taxon>Plasticicumulans</taxon>
    </lineage>
</organism>
<evidence type="ECO:0000313" key="1">
    <source>
        <dbReference type="EMBL" id="PWV59477.1"/>
    </source>
</evidence>
<protein>
    <recommendedName>
        <fullName evidence="3">Phytoene synthase</fullName>
    </recommendedName>
</protein>
<keyword evidence="2" id="KW-1185">Reference proteome</keyword>
<reference evidence="1 2" key="1">
    <citation type="submission" date="2018-05" db="EMBL/GenBank/DDBJ databases">
        <title>Genomic Encyclopedia of Type Strains, Phase IV (KMG-IV): sequencing the most valuable type-strain genomes for metagenomic binning, comparative biology and taxonomic classification.</title>
        <authorList>
            <person name="Goeker M."/>
        </authorList>
    </citation>
    <scope>NUCLEOTIDE SEQUENCE [LARGE SCALE GENOMIC DNA]</scope>
    <source>
        <strain evidence="1 2">DSM 23606</strain>
    </source>
</reference>
<evidence type="ECO:0000313" key="2">
    <source>
        <dbReference type="Proteomes" id="UP000246569"/>
    </source>
</evidence>
<proteinExistence type="predicted"/>